<keyword evidence="2 5" id="KW-0812">Transmembrane</keyword>
<keyword evidence="3 5" id="KW-1133">Transmembrane helix</keyword>
<keyword evidence="5" id="KW-1003">Cell membrane</keyword>
<feature type="transmembrane region" description="Helical" evidence="5">
    <location>
        <begin position="301"/>
        <end position="323"/>
    </location>
</feature>
<dbReference type="GO" id="GO:0005886">
    <property type="term" value="C:plasma membrane"/>
    <property type="evidence" value="ECO:0007669"/>
    <property type="project" value="UniProtKB-SubCell"/>
</dbReference>
<feature type="transmembrane region" description="Helical" evidence="5">
    <location>
        <begin position="154"/>
        <end position="174"/>
    </location>
</feature>
<dbReference type="PROSITE" id="PS00667">
    <property type="entry name" value="COMPLEX1_ND1_1"/>
    <property type="match status" value="1"/>
</dbReference>
<dbReference type="EMBL" id="BJXU01000074">
    <property type="protein sequence ID" value="GEN24075.1"/>
    <property type="molecule type" value="Genomic_DNA"/>
</dbReference>
<comment type="function">
    <text evidence="5">NDH-1 shuttles electrons from NADH, via FMN and iron-sulfur (Fe-S) centers, to quinones in the respiratory chain. The immediate electron acceptor for the enzyme in this species is believed to be ubiquinone. Couples the redox reaction to proton translocation (for every two electrons transferred, four hydrogen ions are translocated across the cytoplasmic membrane), and thus conserves the redox energy in a proton gradient. This subunit may bind ubiquinone.</text>
</comment>
<keyword evidence="5 6" id="KW-0520">NAD</keyword>
<organism evidence="8 9">
    <name type="scientific">Halomonas cupida</name>
    <dbReference type="NCBI Taxonomy" id="44933"/>
    <lineage>
        <taxon>Bacteria</taxon>
        <taxon>Pseudomonadati</taxon>
        <taxon>Pseudomonadota</taxon>
        <taxon>Gammaproteobacteria</taxon>
        <taxon>Oceanospirillales</taxon>
        <taxon>Halomonadaceae</taxon>
        <taxon>Halomonas</taxon>
    </lineage>
</organism>
<evidence type="ECO:0000256" key="6">
    <source>
        <dbReference type="RuleBase" id="RU000471"/>
    </source>
</evidence>
<evidence type="ECO:0000313" key="9">
    <source>
        <dbReference type="Proteomes" id="UP000184123"/>
    </source>
</evidence>
<dbReference type="AlphaFoldDB" id="A0A1M7I8R8"/>
<comment type="similarity">
    <text evidence="5 6">Belongs to the complex I subunit 1 family.</text>
</comment>
<keyword evidence="5" id="KW-0874">Quinone</keyword>
<comment type="subunit">
    <text evidence="5">NDH-1 is composed of 14 different subunits. Subunits NuoA, H, J, K, L, M, N constitute the membrane sector of the complex.</text>
</comment>
<feature type="transmembrane region" description="Helical" evidence="5">
    <location>
        <begin position="113"/>
        <end position="133"/>
    </location>
</feature>
<dbReference type="PROSITE" id="PS00668">
    <property type="entry name" value="COMPLEX1_ND1_2"/>
    <property type="match status" value="1"/>
</dbReference>
<feature type="transmembrane region" description="Helical" evidence="5">
    <location>
        <begin position="7"/>
        <end position="32"/>
    </location>
</feature>
<dbReference type="EC" id="7.1.1.-" evidence="5"/>
<evidence type="ECO:0000256" key="3">
    <source>
        <dbReference type="ARBA" id="ARBA00022989"/>
    </source>
</evidence>
<evidence type="ECO:0000313" key="7">
    <source>
        <dbReference type="EMBL" id="GEN24075.1"/>
    </source>
</evidence>
<protein>
    <recommendedName>
        <fullName evidence="5">NADH-quinone oxidoreductase subunit H</fullName>
        <ecNumber evidence="5">7.1.1.-</ecNumber>
    </recommendedName>
    <alternativeName>
        <fullName evidence="5">NADH dehydrogenase I subunit H</fullName>
    </alternativeName>
    <alternativeName>
        <fullName evidence="5">NDH-1 subunit H</fullName>
    </alternativeName>
</protein>
<dbReference type="Proteomes" id="UP000321726">
    <property type="component" value="Unassembled WGS sequence"/>
</dbReference>
<dbReference type="EMBL" id="FRCA01000007">
    <property type="protein sequence ID" value="SHM37120.1"/>
    <property type="molecule type" value="Genomic_DNA"/>
</dbReference>
<dbReference type="InterPro" id="IPR018086">
    <property type="entry name" value="NADH_UbQ_OxRdtase_su1_CS"/>
</dbReference>
<keyword evidence="5" id="KW-1278">Translocase</keyword>
<dbReference type="OrthoDB" id="9803734at2"/>
<evidence type="ECO:0000256" key="4">
    <source>
        <dbReference type="ARBA" id="ARBA00023136"/>
    </source>
</evidence>
<dbReference type="GO" id="GO:0016655">
    <property type="term" value="F:oxidoreductase activity, acting on NAD(P)H, quinone or similar compound as acceptor"/>
    <property type="evidence" value="ECO:0007669"/>
    <property type="project" value="UniProtKB-UniRule"/>
</dbReference>
<dbReference type="GO" id="GO:0009060">
    <property type="term" value="P:aerobic respiration"/>
    <property type="evidence" value="ECO:0007669"/>
    <property type="project" value="TreeGrafter"/>
</dbReference>
<keyword evidence="5" id="KW-0830">Ubiquinone</keyword>
<dbReference type="NCBIfam" id="NF004740">
    <property type="entry name" value="PRK06076.1-1"/>
    <property type="match status" value="1"/>
</dbReference>
<evidence type="ECO:0000313" key="8">
    <source>
        <dbReference type="EMBL" id="SHM37120.1"/>
    </source>
</evidence>
<evidence type="ECO:0000313" key="10">
    <source>
        <dbReference type="Proteomes" id="UP000321726"/>
    </source>
</evidence>
<dbReference type="PANTHER" id="PTHR11432">
    <property type="entry name" value="NADH DEHYDROGENASE SUBUNIT 1"/>
    <property type="match status" value="1"/>
</dbReference>
<dbReference type="InterPro" id="IPR001694">
    <property type="entry name" value="NADH_UbQ_OxRdtase_su1/FPO"/>
</dbReference>
<gene>
    <name evidence="5 7" type="primary">nuoH</name>
    <name evidence="7" type="ORF">HCU01_20240</name>
    <name evidence="8" type="ORF">SAMN05660971_02863</name>
</gene>
<evidence type="ECO:0000256" key="2">
    <source>
        <dbReference type="ARBA" id="ARBA00022692"/>
    </source>
</evidence>
<comment type="subcellular location">
    <subcellularLocation>
        <location evidence="5 6">Cell membrane</location>
        <topology evidence="5 6">Multi-pass membrane protein</topology>
    </subcellularLocation>
    <subcellularLocation>
        <location evidence="1">Membrane</location>
        <topology evidence="1">Multi-pass membrane protein</topology>
    </subcellularLocation>
</comment>
<sequence>MSWLSPVIVASLIAMLQALVILLVAVLLGAVMTVVERRLLGLWQDRYGPNRVGPFGSLQLIADMIKIFFKEDWIPPFADRTLFVLAPAIAMASLLLSFMIIPITPDWGVADLNIGLLFFFAMAGINVYAVLFGGWSSGNKYALIGAMRASAQTLSYEVFMGLALMGVVAMTGSFNMRDIVNAQQGLWFVIPQFFGFCTFLIAGIAVTHRHPFDQPEAEQELADGYHIEYSSMKFGMFFIGEYVGMVLVSALIVTLFFGGWHGPLLPPVVWFALKVAAFLVLFVLLRAALPRPRYDRVMSFGWKFCLPLTLINLLVTGAVILIADPM</sequence>
<dbReference type="HAMAP" id="MF_01350">
    <property type="entry name" value="NDH1_NuoH"/>
    <property type="match status" value="1"/>
</dbReference>
<keyword evidence="10" id="KW-1185">Reference proteome</keyword>
<evidence type="ECO:0000256" key="1">
    <source>
        <dbReference type="ARBA" id="ARBA00004141"/>
    </source>
</evidence>
<feature type="transmembrane region" description="Helical" evidence="5">
    <location>
        <begin position="81"/>
        <end position="101"/>
    </location>
</feature>
<reference evidence="8 9" key="1">
    <citation type="submission" date="2016-11" db="EMBL/GenBank/DDBJ databases">
        <authorList>
            <person name="Jaros S."/>
            <person name="Januszkiewicz K."/>
            <person name="Wedrychowicz H."/>
        </authorList>
    </citation>
    <scope>NUCLEOTIDE SEQUENCE [LARGE SCALE GENOMIC DNA]</scope>
    <source>
        <strain evidence="8 9">DSM 4740</strain>
    </source>
</reference>
<feature type="transmembrane region" description="Helical" evidence="5">
    <location>
        <begin position="268"/>
        <end position="289"/>
    </location>
</feature>
<dbReference type="STRING" id="44933.SAMN05660971_02863"/>
<dbReference type="PANTHER" id="PTHR11432:SF3">
    <property type="entry name" value="NADH-UBIQUINONE OXIDOREDUCTASE CHAIN 1"/>
    <property type="match status" value="1"/>
</dbReference>
<dbReference type="GO" id="GO:0048038">
    <property type="term" value="F:quinone binding"/>
    <property type="evidence" value="ECO:0007669"/>
    <property type="project" value="UniProtKB-KW"/>
</dbReference>
<dbReference type="Proteomes" id="UP000184123">
    <property type="component" value="Unassembled WGS sequence"/>
</dbReference>
<keyword evidence="4 5" id="KW-0472">Membrane</keyword>
<dbReference type="GO" id="GO:0003954">
    <property type="term" value="F:NADH dehydrogenase activity"/>
    <property type="evidence" value="ECO:0007669"/>
    <property type="project" value="TreeGrafter"/>
</dbReference>
<proteinExistence type="inferred from homology"/>
<dbReference type="RefSeq" id="WP_073435863.1">
    <property type="nucleotide sequence ID" value="NZ_BJXU01000074.1"/>
</dbReference>
<evidence type="ECO:0000256" key="5">
    <source>
        <dbReference type="HAMAP-Rule" id="MF_01350"/>
    </source>
</evidence>
<reference evidence="7 10" key="2">
    <citation type="submission" date="2019-07" db="EMBL/GenBank/DDBJ databases">
        <title>Whole genome shotgun sequence of Halomonas cupida NBRC 102219.</title>
        <authorList>
            <person name="Hosoyama A."/>
            <person name="Uohara A."/>
            <person name="Ohji S."/>
            <person name="Ichikawa N."/>
        </authorList>
    </citation>
    <scope>NUCLEOTIDE SEQUENCE [LARGE SCALE GENOMIC DNA]</scope>
    <source>
        <strain evidence="7 10">NBRC 102219</strain>
    </source>
</reference>
<comment type="catalytic activity">
    <reaction evidence="5">
        <text>a quinone + NADH + 5 H(+)(in) = a quinol + NAD(+) + 4 H(+)(out)</text>
        <dbReference type="Rhea" id="RHEA:57888"/>
        <dbReference type="ChEBI" id="CHEBI:15378"/>
        <dbReference type="ChEBI" id="CHEBI:24646"/>
        <dbReference type="ChEBI" id="CHEBI:57540"/>
        <dbReference type="ChEBI" id="CHEBI:57945"/>
        <dbReference type="ChEBI" id="CHEBI:132124"/>
    </reaction>
</comment>
<feature type="transmembrane region" description="Helical" evidence="5">
    <location>
        <begin position="242"/>
        <end position="262"/>
    </location>
</feature>
<dbReference type="Pfam" id="PF00146">
    <property type="entry name" value="NADHdh"/>
    <property type="match status" value="1"/>
</dbReference>
<name>A0A1M7I8R8_9GAMM</name>
<dbReference type="NCBIfam" id="NF004741">
    <property type="entry name" value="PRK06076.1-2"/>
    <property type="match status" value="1"/>
</dbReference>
<accession>A0A1M7I8R8</accession>
<feature type="transmembrane region" description="Helical" evidence="5">
    <location>
        <begin position="186"/>
        <end position="206"/>
    </location>
</feature>